<reference evidence="2" key="1">
    <citation type="journal article" date="2015" name="Front. Microbiol.">
        <title>Combining genomic sequencing methods to explore viral diversity and reveal potential virus-host interactions.</title>
        <authorList>
            <person name="Chow C.E."/>
            <person name="Winget D.M."/>
            <person name="White R.A.III."/>
            <person name="Hallam S.J."/>
            <person name="Suttle C.A."/>
        </authorList>
    </citation>
    <scope>NUCLEOTIDE SEQUENCE</scope>
    <source>
        <strain evidence="2">Anoxic3_5</strain>
    </source>
</reference>
<dbReference type="EMBL" id="KR029580">
    <property type="protein sequence ID" value="AKH46258.1"/>
    <property type="molecule type" value="Genomic_DNA"/>
</dbReference>
<feature type="compositionally biased region" description="Gly residues" evidence="1">
    <location>
        <begin position="745"/>
        <end position="757"/>
    </location>
</feature>
<reference evidence="2" key="2">
    <citation type="submission" date="2015-03" db="EMBL/GenBank/DDBJ databases">
        <authorList>
            <person name="Chow C.-E.T."/>
            <person name="Winget D.M."/>
            <person name="White R.A.III."/>
            <person name="Hallam S.J."/>
            <person name="Suttle C.A."/>
        </authorList>
    </citation>
    <scope>NUCLEOTIDE SEQUENCE</scope>
    <source>
        <strain evidence="2">Anoxic3_5</strain>
    </source>
</reference>
<sequence>MERIALVELDLDRCSLTYGEGACTASVGVTGERKCFNCLATCQDTPNYTSETVTVTYSYASGDLPRNIDAIPNIKSISIRPAKLELGESIGIRASVSISFGDSRSPDTGPDGDRYLNERDYDPYQRGTYWGKFRARFPFTKGSNIRVLRGTTEQTKAQMETRHFIVDKVAGPTSSGEFTIVCKDALKLVDGKQAQAPRISNGSVSADFNSTATSFMLSPTGEINNYPSSGLINIGGKEICSYTKGAGDVINITRAQSNTEAVDHKLGERVQLCLQYSGERVTDIINDLLVTYSGVETSYIPINDWHIEDDEFIDRLYSSVIAEPTATKDLINELLQQTASALWWDDSARLMRFRVLRAVNDNAAKYDDNVINGGTFSAVDQPDKRVSQVWTYYGQINPLEKLDEKKNYSNSLATVASESEENYGEPSIKSIFSRWIAQDNRDAAERLNLLILSRYSTPPRLFSFGLQRDRFGSLTAPELGGGYRIESWTVQDETGGGIEVPVQSIQVKTSDTGYSVMAEEVLYSETIAPENPNIKNVYIDTNQNNYNLYSVASTIYTINTGDTVNVYINTGVFIGSSSVSLPAFTTGNGWPAGVTINIYNNGNIIGRGGDGATRFIDPLTIGEAYAIFTGPPNGVSTGLFSRNGKDGGPAIAITVDVSIENNGVIGGGGGGGGSGGGGMSGSNDYPSDIAAGGGGGGGAGVGFGGNGMKAYSDRSAVRTTDGNNGVSSTITTEGIGGAAVSSGSAAGGKGGNGGALGQAGQTGQSGVSPRAPLFGSTAGGVGGQAGNAINKNGNTVTITNNGTIAGTVAP</sequence>
<feature type="compositionally biased region" description="Polar residues" evidence="1">
    <location>
        <begin position="717"/>
        <end position="732"/>
    </location>
</feature>
<protein>
    <submittedName>
        <fullName evidence="2">Uncharacterized protein</fullName>
    </submittedName>
</protein>
<proteinExistence type="predicted"/>
<accession>A0A0F7L430</accession>
<evidence type="ECO:0000313" key="2">
    <source>
        <dbReference type="EMBL" id="AKH46258.1"/>
    </source>
</evidence>
<feature type="region of interest" description="Disordered" evidence="1">
    <location>
        <begin position="715"/>
        <end position="779"/>
    </location>
</feature>
<name>A0A0F7L430_9VIRU</name>
<organism evidence="2">
    <name type="scientific">uncultured marine virus</name>
    <dbReference type="NCBI Taxonomy" id="186617"/>
    <lineage>
        <taxon>Viruses</taxon>
        <taxon>environmental samples</taxon>
    </lineage>
</organism>
<evidence type="ECO:0000256" key="1">
    <source>
        <dbReference type="SAM" id="MobiDB-lite"/>
    </source>
</evidence>